<dbReference type="PANTHER" id="PTHR30060">
    <property type="entry name" value="INNER MEMBRANE PROTEIN"/>
    <property type="match status" value="1"/>
</dbReference>
<keyword evidence="3" id="KW-1185">Reference proteome</keyword>
<dbReference type="Pfam" id="PF03741">
    <property type="entry name" value="TerC"/>
    <property type="match status" value="1"/>
</dbReference>
<feature type="transmembrane region" description="Helical" evidence="1">
    <location>
        <begin position="187"/>
        <end position="207"/>
    </location>
</feature>
<organism evidence="2 3">
    <name type="scientific">Idiomarina rhizosphaerae</name>
    <dbReference type="NCBI Taxonomy" id="2961572"/>
    <lineage>
        <taxon>Bacteria</taxon>
        <taxon>Pseudomonadati</taxon>
        <taxon>Pseudomonadota</taxon>
        <taxon>Gammaproteobacteria</taxon>
        <taxon>Alteromonadales</taxon>
        <taxon>Idiomarinaceae</taxon>
        <taxon>Idiomarina</taxon>
    </lineage>
</organism>
<gene>
    <name evidence="2" type="ORF">NJR55_11305</name>
</gene>
<keyword evidence="1" id="KW-0812">Transmembrane</keyword>
<evidence type="ECO:0000313" key="3">
    <source>
        <dbReference type="Proteomes" id="UP001139474"/>
    </source>
</evidence>
<dbReference type="RefSeq" id="WP_253620034.1">
    <property type="nucleotide sequence ID" value="NZ_JAMZDE010000008.1"/>
</dbReference>
<dbReference type="PANTHER" id="PTHR30060:SF0">
    <property type="entry name" value="COILED-COIL PROTEIN (DUF2040)-RELATED"/>
    <property type="match status" value="1"/>
</dbReference>
<dbReference type="EMBL" id="JAMZDE010000008">
    <property type="protein sequence ID" value="MCP1340173.1"/>
    <property type="molecule type" value="Genomic_DNA"/>
</dbReference>
<evidence type="ECO:0000256" key="1">
    <source>
        <dbReference type="SAM" id="Phobius"/>
    </source>
</evidence>
<name>A0A9X2G5D5_9GAMM</name>
<dbReference type="GO" id="GO:0005886">
    <property type="term" value="C:plasma membrane"/>
    <property type="evidence" value="ECO:0007669"/>
    <property type="project" value="TreeGrafter"/>
</dbReference>
<feature type="transmembrane region" description="Helical" evidence="1">
    <location>
        <begin position="49"/>
        <end position="69"/>
    </location>
</feature>
<sequence>MFEWITMPEAWIALATLTALEIVLGIDNIIFISILVGRLPEHQRDKARTIGLGLAMGTRLLLLFSLTWVMTLTDPLFSIFAEEISGRDLILLLGGLFLLGKSTLEIHHALEGDSQSEKSPVAASFIGILIQIAILDVVFSLDSVITAVGLAEQLSVMVIAVIISVGVMLVAAKSVSDFVDKHPTIKMLALSFLILIGMTLVGEGFGFHVPKGYVYFAMAFSLAVEMLNLKIRSNRKKPQPVELRKGIPLDKHPKN</sequence>
<dbReference type="Proteomes" id="UP001139474">
    <property type="component" value="Unassembled WGS sequence"/>
</dbReference>
<accession>A0A9X2G5D5</accession>
<keyword evidence="1" id="KW-0472">Membrane</keyword>
<evidence type="ECO:0000313" key="2">
    <source>
        <dbReference type="EMBL" id="MCP1340173.1"/>
    </source>
</evidence>
<feature type="transmembrane region" description="Helical" evidence="1">
    <location>
        <begin position="153"/>
        <end position="175"/>
    </location>
</feature>
<reference evidence="2" key="1">
    <citation type="submission" date="2022-06" db="EMBL/GenBank/DDBJ databases">
        <title>Idiomarina rhizosphaerae M1R2S28.</title>
        <authorList>
            <person name="Sun J.-Q."/>
            <person name="Li L.-F."/>
        </authorList>
    </citation>
    <scope>NUCLEOTIDE SEQUENCE</scope>
    <source>
        <strain evidence="2">M1R2S28</strain>
    </source>
</reference>
<dbReference type="InterPro" id="IPR005496">
    <property type="entry name" value="Integral_membrane_TerC"/>
</dbReference>
<feature type="transmembrane region" description="Helical" evidence="1">
    <location>
        <begin position="122"/>
        <end position="141"/>
    </location>
</feature>
<feature type="transmembrane region" description="Helical" evidence="1">
    <location>
        <begin position="12"/>
        <end position="37"/>
    </location>
</feature>
<dbReference type="AlphaFoldDB" id="A0A9X2G5D5"/>
<keyword evidence="1" id="KW-1133">Transmembrane helix</keyword>
<comment type="caution">
    <text evidence="2">The sequence shown here is derived from an EMBL/GenBank/DDBJ whole genome shotgun (WGS) entry which is preliminary data.</text>
</comment>
<proteinExistence type="predicted"/>
<protein>
    <submittedName>
        <fullName evidence="2">TerC family protein</fullName>
    </submittedName>
</protein>